<dbReference type="FunFam" id="2.130.10.10:FF:000306">
    <property type="entry name" value="3-carboxymuconate cyclase"/>
    <property type="match status" value="1"/>
</dbReference>
<reference evidence="2 3" key="1">
    <citation type="submission" date="2016-11" db="EMBL/GenBank/DDBJ databases">
        <authorList>
            <person name="Jaros S."/>
            <person name="Januszkiewicz K."/>
            <person name="Wedrychowicz H."/>
        </authorList>
    </citation>
    <scope>NUCLEOTIDE SEQUENCE [LARGE SCALE GENOMIC DNA]</scope>
    <source>
        <strain evidence="2 3">DSM 21864</strain>
    </source>
</reference>
<dbReference type="OrthoDB" id="9790815at2"/>
<name>A0A1M6HGA6_9CLOT</name>
<dbReference type="EMBL" id="FQZO01000003">
    <property type="protein sequence ID" value="SHJ21222.1"/>
    <property type="molecule type" value="Genomic_DNA"/>
</dbReference>
<protein>
    <submittedName>
        <fullName evidence="2">6-phosphogluconolactonase</fullName>
    </submittedName>
</protein>
<dbReference type="Proteomes" id="UP000184080">
    <property type="component" value="Unassembled WGS sequence"/>
</dbReference>
<keyword evidence="3" id="KW-1185">Reference proteome</keyword>
<comment type="similarity">
    <text evidence="1">Belongs to the cycloisomerase 2 family.</text>
</comment>
<dbReference type="Gene3D" id="2.130.10.10">
    <property type="entry name" value="YVTN repeat-like/Quinoprotein amine dehydrogenase"/>
    <property type="match status" value="1"/>
</dbReference>
<dbReference type="Pfam" id="PF10282">
    <property type="entry name" value="Lactonase"/>
    <property type="match status" value="1"/>
</dbReference>
<evidence type="ECO:0000313" key="3">
    <source>
        <dbReference type="Proteomes" id="UP000184080"/>
    </source>
</evidence>
<dbReference type="InterPro" id="IPR015943">
    <property type="entry name" value="WD40/YVTN_repeat-like_dom_sf"/>
</dbReference>
<proteinExistence type="inferred from homology"/>
<evidence type="ECO:0000256" key="1">
    <source>
        <dbReference type="ARBA" id="ARBA00005564"/>
    </source>
</evidence>
<accession>A0A1M6HGA6</accession>
<dbReference type="STRING" id="1121298.SAMN05444401_2511"/>
<dbReference type="PANTHER" id="PTHR30344">
    <property type="entry name" value="6-PHOSPHOGLUCONOLACTONASE-RELATED"/>
    <property type="match status" value="1"/>
</dbReference>
<dbReference type="InterPro" id="IPR019405">
    <property type="entry name" value="Lactonase_7-beta_prop"/>
</dbReference>
<evidence type="ECO:0000313" key="2">
    <source>
        <dbReference type="EMBL" id="SHJ21222.1"/>
    </source>
</evidence>
<dbReference type="GO" id="GO:0005829">
    <property type="term" value="C:cytosol"/>
    <property type="evidence" value="ECO:0007669"/>
    <property type="project" value="TreeGrafter"/>
</dbReference>
<dbReference type="InterPro" id="IPR011048">
    <property type="entry name" value="Haem_d1_sf"/>
</dbReference>
<dbReference type="InterPro" id="IPR050282">
    <property type="entry name" value="Cycloisomerase_2"/>
</dbReference>
<dbReference type="GO" id="GO:0017057">
    <property type="term" value="F:6-phosphogluconolactonase activity"/>
    <property type="evidence" value="ECO:0007669"/>
    <property type="project" value="TreeGrafter"/>
</dbReference>
<dbReference type="AlphaFoldDB" id="A0A1M6HGA6"/>
<dbReference type="RefSeq" id="WP_073006990.1">
    <property type="nucleotide sequence ID" value="NZ_FQZO01000003.1"/>
</dbReference>
<gene>
    <name evidence="2" type="ORF">SAMN05444401_2511</name>
</gene>
<organism evidence="2 3">
    <name type="scientific">Clostridium amylolyticum</name>
    <dbReference type="NCBI Taxonomy" id="1121298"/>
    <lineage>
        <taxon>Bacteria</taxon>
        <taxon>Bacillati</taxon>
        <taxon>Bacillota</taxon>
        <taxon>Clostridia</taxon>
        <taxon>Eubacteriales</taxon>
        <taxon>Clostridiaceae</taxon>
        <taxon>Clostridium</taxon>
    </lineage>
</organism>
<dbReference type="SUPFAM" id="SSF51004">
    <property type="entry name" value="C-terminal (heme d1) domain of cytochrome cd1-nitrite reductase"/>
    <property type="match status" value="1"/>
</dbReference>
<sequence>MEISTDKLIGYIGTYTQGGSEGIYGFTLDTESGSIENISVAAKLGNPTYIAIDKNNKYLYSVVKAPNEKNLESNGVSAYTLNSSTGELKLLNYETLEGKSPCHVSIDKNSRYVFSANYHEGTLSVFPITDAGSVAMPSDIIRHTGSGPNKERQEAPHVHFASLSPDEKYLFAVDLGTDRIEAYDFDFEKGKLHHNLNLSISLKPGCGPRHLVFHPNGKFIYVITELSSEVVVLEYNPQDFNLKEIEYISTLPMDFNGDNTGAAIHISKDGRYLYTSNRGHNSIAVFSVDGETGKLQPISHHSTLGDGPRDFNIDPTGRFLIAANQNTSNIVTYSINEETGTLKHIGESINIPNPVCVKFINLQE</sequence>
<dbReference type="PANTHER" id="PTHR30344:SF1">
    <property type="entry name" value="6-PHOSPHOGLUCONOLACTONASE"/>
    <property type="match status" value="1"/>
</dbReference>